<sequence length="105" mass="11642">MSATLVNGEYQVPESTFETKQYLCTCGLSAKKPFCDGEHNRQNTPFKPLQITIKDGNVSFLAIREKVLEQEAANKKAVEAKSYCGVFTFALLTVSIMAIKQAFSK</sequence>
<keyword evidence="4" id="KW-0411">Iron-sulfur</keyword>
<evidence type="ECO:0000256" key="4">
    <source>
        <dbReference type="ARBA" id="ARBA00023014"/>
    </source>
</evidence>
<proteinExistence type="predicted"/>
<dbReference type="Pfam" id="PF09360">
    <property type="entry name" value="zf-CDGSH"/>
    <property type="match status" value="1"/>
</dbReference>
<dbReference type="SMART" id="SM00704">
    <property type="entry name" value="ZnF_CDGSH"/>
    <property type="match status" value="1"/>
</dbReference>
<reference evidence="8 9" key="1">
    <citation type="journal article" date="2018" name="BMC Genomics">
        <title>The genome of Naegleria lovaniensis, the basis for a comparative approach to unravel pathogenicity factors of the human pathogenic amoeba N. fowleri.</title>
        <authorList>
            <person name="Liechti N."/>
            <person name="Schurch N."/>
            <person name="Bruggmann R."/>
            <person name="Wittwer M."/>
        </authorList>
    </citation>
    <scope>NUCLEOTIDE SEQUENCE [LARGE SCALE GENOMIC DNA]</scope>
    <source>
        <strain evidence="8 9">ATCC 30569</strain>
    </source>
</reference>
<organism evidence="8 9">
    <name type="scientific">Naegleria lovaniensis</name>
    <name type="common">Amoeba</name>
    <dbReference type="NCBI Taxonomy" id="51637"/>
    <lineage>
        <taxon>Eukaryota</taxon>
        <taxon>Discoba</taxon>
        <taxon>Heterolobosea</taxon>
        <taxon>Tetramitia</taxon>
        <taxon>Eutetramitia</taxon>
        <taxon>Vahlkampfiidae</taxon>
        <taxon>Naegleria</taxon>
    </lineage>
</organism>
<dbReference type="GO" id="GO:0005737">
    <property type="term" value="C:cytoplasm"/>
    <property type="evidence" value="ECO:0007669"/>
    <property type="project" value="UniProtKB-ARBA"/>
</dbReference>
<keyword evidence="6" id="KW-1133">Transmembrane helix</keyword>
<evidence type="ECO:0000259" key="7">
    <source>
        <dbReference type="SMART" id="SM00704"/>
    </source>
</evidence>
<gene>
    <name evidence="8" type="ORF">C9374_002666</name>
</gene>
<dbReference type="GeneID" id="68095121"/>
<dbReference type="Proteomes" id="UP000816034">
    <property type="component" value="Unassembled WGS sequence"/>
</dbReference>
<name>A0AA88GST6_NAELO</name>
<keyword evidence="2" id="KW-0479">Metal-binding</keyword>
<evidence type="ECO:0000256" key="1">
    <source>
        <dbReference type="ARBA" id="ARBA00022714"/>
    </source>
</evidence>
<accession>A0AA88GST6</accession>
<comment type="caution">
    <text evidence="8">The sequence shown here is derived from an EMBL/GenBank/DDBJ whole genome shotgun (WGS) entry which is preliminary data.</text>
</comment>
<feature type="domain" description="Iron-binding zinc finger CDGSH type" evidence="7">
    <location>
        <begin position="11"/>
        <end position="45"/>
    </location>
</feature>
<keyword evidence="1" id="KW-0001">2Fe-2S</keyword>
<evidence type="ECO:0000256" key="2">
    <source>
        <dbReference type="ARBA" id="ARBA00022723"/>
    </source>
</evidence>
<comment type="cofactor">
    <cofactor evidence="5">
        <name>[2Fe-2S] cluster</name>
        <dbReference type="ChEBI" id="CHEBI:190135"/>
    </cofactor>
</comment>
<dbReference type="InterPro" id="IPR018967">
    <property type="entry name" value="FeS-contain_CDGSH-typ"/>
</dbReference>
<keyword evidence="6" id="KW-0812">Transmembrane</keyword>
<keyword evidence="9" id="KW-1185">Reference proteome</keyword>
<evidence type="ECO:0000256" key="5">
    <source>
        <dbReference type="ARBA" id="ARBA00034078"/>
    </source>
</evidence>
<dbReference type="Gene3D" id="3.40.5.90">
    <property type="entry name" value="CDGSH iron-sulfur domain, mitoNEET-type"/>
    <property type="match status" value="1"/>
</dbReference>
<evidence type="ECO:0000313" key="9">
    <source>
        <dbReference type="Proteomes" id="UP000816034"/>
    </source>
</evidence>
<dbReference type="GO" id="GO:0051537">
    <property type="term" value="F:2 iron, 2 sulfur cluster binding"/>
    <property type="evidence" value="ECO:0007669"/>
    <property type="project" value="UniProtKB-KW"/>
</dbReference>
<dbReference type="GO" id="GO:0046872">
    <property type="term" value="F:metal ion binding"/>
    <property type="evidence" value="ECO:0007669"/>
    <property type="project" value="UniProtKB-KW"/>
</dbReference>
<protein>
    <recommendedName>
        <fullName evidence="7">Iron-binding zinc finger CDGSH type domain-containing protein</fullName>
    </recommendedName>
</protein>
<keyword evidence="3" id="KW-0408">Iron</keyword>
<evidence type="ECO:0000256" key="3">
    <source>
        <dbReference type="ARBA" id="ARBA00023004"/>
    </source>
</evidence>
<dbReference type="InterPro" id="IPR042216">
    <property type="entry name" value="MitoNEET_CISD"/>
</dbReference>
<dbReference type="AlphaFoldDB" id="A0AA88GST6"/>
<dbReference type="RefSeq" id="XP_044550212.1">
    <property type="nucleotide sequence ID" value="XM_044692108.1"/>
</dbReference>
<dbReference type="EMBL" id="PYSW02000016">
    <property type="protein sequence ID" value="KAG2386220.1"/>
    <property type="molecule type" value="Genomic_DNA"/>
</dbReference>
<evidence type="ECO:0000313" key="8">
    <source>
        <dbReference type="EMBL" id="KAG2386220.1"/>
    </source>
</evidence>
<evidence type="ECO:0000256" key="6">
    <source>
        <dbReference type="SAM" id="Phobius"/>
    </source>
</evidence>
<feature type="transmembrane region" description="Helical" evidence="6">
    <location>
        <begin position="83"/>
        <end position="103"/>
    </location>
</feature>
<keyword evidence="6" id="KW-0472">Membrane</keyword>